<accession>A0A423WGK5</accession>
<comment type="caution">
    <text evidence="1">The sequence shown here is derived from an EMBL/GenBank/DDBJ whole genome shotgun (WGS) entry which is preliminary data.</text>
</comment>
<keyword evidence="2" id="KW-1185">Reference proteome</keyword>
<proteinExistence type="predicted"/>
<protein>
    <recommendedName>
        <fullName evidence="3">Myb-like domain-containing protein</fullName>
    </recommendedName>
</protein>
<dbReference type="OrthoDB" id="10391499at2759"/>
<reference evidence="1 2" key="1">
    <citation type="submission" date="2015-09" db="EMBL/GenBank/DDBJ databases">
        <title>Host preference determinants of Valsa canker pathogens revealed by comparative genomics.</title>
        <authorList>
            <person name="Yin Z."/>
            <person name="Huang L."/>
        </authorList>
    </citation>
    <scope>NUCLEOTIDE SEQUENCE [LARGE SCALE GENOMIC DNA]</scope>
    <source>
        <strain evidence="1 2">03-1</strain>
    </source>
</reference>
<evidence type="ECO:0000313" key="2">
    <source>
        <dbReference type="Proteomes" id="UP000283895"/>
    </source>
</evidence>
<sequence length="265" mass="29668">MCLYITFTCPGNCGNPLSTEELIAACKSSTVQPLPDNFWETHPVDHMVVPLCEDEVQRRFPQGYSCSEPTCSQRPAAISTTDLSHLVRCPGCGFTHSRVGDTWVETWIGQNGVTVPFLHKSQWARFACSQRNLCHFNPAYESELRGRVHAIESEMNGDINAAYVPPWTEADEDTLRRMKAEGAPVNTIATALGRTRYSIISRWRILSKADGTYKPSINHWTDVEVEELRRMKGEGVPSVVIGRLLGRTSNAIDRKWNMLNKAANA</sequence>
<evidence type="ECO:0000313" key="1">
    <source>
        <dbReference type="EMBL" id="ROW02495.1"/>
    </source>
</evidence>
<name>A0A423WGK5_9PEZI</name>
<dbReference type="EMBL" id="LKEA01000017">
    <property type="protein sequence ID" value="ROW02495.1"/>
    <property type="molecule type" value="Genomic_DNA"/>
</dbReference>
<gene>
    <name evidence="1" type="ORF">VMCG_06049</name>
</gene>
<dbReference type="Proteomes" id="UP000283895">
    <property type="component" value="Unassembled WGS sequence"/>
</dbReference>
<organism evidence="1 2">
    <name type="scientific">Cytospora schulzeri</name>
    <dbReference type="NCBI Taxonomy" id="448051"/>
    <lineage>
        <taxon>Eukaryota</taxon>
        <taxon>Fungi</taxon>
        <taxon>Dikarya</taxon>
        <taxon>Ascomycota</taxon>
        <taxon>Pezizomycotina</taxon>
        <taxon>Sordariomycetes</taxon>
        <taxon>Sordariomycetidae</taxon>
        <taxon>Diaporthales</taxon>
        <taxon>Cytosporaceae</taxon>
        <taxon>Cytospora</taxon>
    </lineage>
</organism>
<dbReference type="AlphaFoldDB" id="A0A423WGK5"/>
<evidence type="ECO:0008006" key="3">
    <source>
        <dbReference type="Google" id="ProtNLM"/>
    </source>
</evidence>